<sequence length="627" mass="70683">MTATSEPNDEYNLQEAWERVCHSFAQTTKVDLTTAPNYTIEEAVIDKTLAFVKVLGGIVAQGASMVFAPSSLCFNAIAYLIDTGAKFKRIFSSLAELFRKVCDVLDRMQIYMRLPSDRKDPSVRRPTRDPDRDSIETRQILVTETESRREPRPKQIHSLALILLTYGRYDDAIERLKLASSLMSENWEIEWDLAHTYALKKDYARAIRTLEATTERLAAESNQAPEGSSGKRCLLFLKQDVASWYEAAGHEDQALTMYKDLLDEHPGEFDPLNRLFASFHKRNDYESALHFLRVLEGAVDPTTELDRRTAAVRSLWLDDNLNNALFALASNTDVLDVVLASYRMAIAAAEAECEAQREALRNGEIESQDPWMGYEWERVLDVCPANAAVKDLSLICSRTESRLASAYYTEVQHNLDTGASYMIKLEKLARVATCEDLTDEFKRHGAQRLAHYHVLRGSMERAQDTLRPFLKADLALLSDNDPLNDWEGYIRLAGHLRVVGMWDATVAAWSLVSPNPDYSDNPWKSRGPMDIFCEGGCGAHWTYADDLYVCKTCTGVHYDKACADELRAGTLAVEICSHDHELLHVPPYDPIAQARIGEGNVRVGGEVLSVKAWLERIRQEWGLELGG</sequence>
<evidence type="ECO:0000313" key="2">
    <source>
        <dbReference type="Proteomes" id="UP000249661"/>
    </source>
</evidence>
<proteinExistence type="predicted"/>
<gene>
    <name evidence="1" type="ORF">BO66DRAFT_473036</name>
</gene>
<accession>A0ACD1H2F8</accession>
<keyword evidence="2" id="KW-1185">Reference proteome</keyword>
<dbReference type="EMBL" id="KZ824970">
    <property type="protein sequence ID" value="RAH67952.1"/>
    <property type="molecule type" value="Genomic_DNA"/>
</dbReference>
<protein>
    <submittedName>
        <fullName evidence="1">Uncharacterized protein</fullName>
    </submittedName>
</protein>
<organism evidence="1 2">
    <name type="scientific">Aspergillus aculeatinus CBS 121060</name>
    <dbReference type="NCBI Taxonomy" id="1448322"/>
    <lineage>
        <taxon>Eukaryota</taxon>
        <taxon>Fungi</taxon>
        <taxon>Dikarya</taxon>
        <taxon>Ascomycota</taxon>
        <taxon>Pezizomycotina</taxon>
        <taxon>Eurotiomycetes</taxon>
        <taxon>Eurotiomycetidae</taxon>
        <taxon>Eurotiales</taxon>
        <taxon>Aspergillaceae</taxon>
        <taxon>Aspergillus</taxon>
        <taxon>Aspergillus subgen. Circumdati</taxon>
    </lineage>
</organism>
<dbReference type="Proteomes" id="UP000249661">
    <property type="component" value="Unassembled WGS sequence"/>
</dbReference>
<evidence type="ECO:0000313" key="1">
    <source>
        <dbReference type="EMBL" id="RAH67952.1"/>
    </source>
</evidence>
<reference evidence="1" key="1">
    <citation type="submission" date="2018-02" db="EMBL/GenBank/DDBJ databases">
        <title>The genomes of Aspergillus section Nigri reveals drivers in fungal speciation.</title>
        <authorList>
            <consortium name="DOE Joint Genome Institute"/>
            <person name="Vesth T.C."/>
            <person name="Nybo J."/>
            <person name="Theobald S."/>
            <person name="Brandl J."/>
            <person name="Frisvad J.C."/>
            <person name="Nielsen K.F."/>
            <person name="Lyhne E.K."/>
            <person name="Kogle M.E."/>
            <person name="Kuo A."/>
            <person name="Riley R."/>
            <person name="Clum A."/>
            <person name="Nolan M."/>
            <person name="Lipzen A."/>
            <person name="Salamov A."/>
            <person name="Henrissat B."/>
            <person name="Wiebenga A."/>
            <person name="De vries R.P."/>
            <person name="Grigoriev I.V."/>
            <person name="Mortensen U.H."/>
            <person name="Andersen M.R."/>
            <person name="Baker S.E."/>
        </authorList>
    </citation>
    <scope>NUCLEOTIDE SEQUENCE</scope>
    <source>
        <strain evidence="1">CBS 121060</strain>
    </source>
</reference>
<name>A0ACD1H2F8_9EURO</name>